<feature type="region of interest" description="Disordered" evidence="5">
    <location>
        <begin position="882"/>
        <end position="1067"/>
    </location>
</feature>
<dbReference type="AlphaFoldDB" id="A0A8C5E2T6"/>
<feature type="domain" description="WW" evidence="7">
    <location>
        <begin position="53"/>
        <end position="86"/>
    </location>
</feature>
<dbReference type="InterPro" id="IPR001849">
    <property type="entry name" value="PH_domain"/>
</dbReference>
<dbReference type="InterPro" id="IPR057971">
    <property type="entry name" value="PKHA4-7_TBCA"/>
</dbReference>
<feature type="compositionally biased region" description="Pro residues" evidence="5">
    <location>
        <begin position="597"/>
        <end position="611"/>
    </location>
</feature>
<dbReference type="CDD" id="cd13248">
    <property type="entry name" value="PH_PEPP1_2_3"/>
    <property type="match status" value="1"/>
</dbReference>
<dbReference type="PANTHER" id="PTHR12752">
    <property type="entry name" value="PHOSPHOINOSITOL 3-PHOSPHATE-BINDING PROTEIN"/>
    <property type="match status" value="1"/>
</dbReference>
<keyword evidence="4" id="KW-0175">Coiled coil</keyword>
<feature type="compositionally biased region" description="Low complexity" evidence="5">
    <location>
        <begin position="573"/>
        <end position="584"/>
    </location>
</feature>
<evidence type="ECO:0000256" key="5">
    <source>
        <dbReference type="SAM" id="MobiDB-lite"/>
    </source>
</evidence>
<dbReference type="InterPro" id="IPR036020">
    <property type="entry name" value="WW_dom_sf"/>
</dbReference>
<dbReference type="InterPro" id="IPR040392">
    <property type="entry name" value="PKHA4-7_PH"/>
</dbReference>
<dbReference type="Gene3D" id="2.30.29.30">
    <property type="entry name" value="Pleckstrin-homology domain (PH domain)/Phosphotyrosine-binding domain (PTB)"/>
    <property type="match status" value="1"/>
</dbReference>
<proteinExistence type="predicted"/>
<feature type="domain" description="WW" evidence="7">
    <location>
        <begin position="8"/>
        <end position="41"/>
    </location>
</feature>
<evidence type="ECO:0000313" key="9">
    <source>
        <dbReference type="Proteomes" id="UP000694680"/>
    </source>
</evidence>
<organism evidence="8 9">
    <name type="scientific">Gouania willdenowi</name>
    <name type="common">Blunt-snouted clingfish</name>
    <name type="synonym">Lepadogaster willdenowi</name>
    <dbReference type="NCBI Taxonomy" id="441366"/>
    <lineage>
        <taxon>Eukaryota</taxon>
        <taxon>Metazoa</taxon>
        <taxon>Chordata</taxon>
        <taxon>Craniata</taxon>
        <taxon>Vertebrata</taxon>
        <taxon>Euteleostomi</taxon>
        <taxon>Actinopterygii</taxon>
        <taxon>Neopterygii</taxon>
        <taxon>Teleostei</taxon>
        <taxon>Neoteleostei</taxon>
        <taxon>Acanthomorphata</taxon>
        <taxon>Ovalentaria</taxon>
        <taxon>Blenniimorphae</taxon>
        <taxon>Blenniiformes</taxon>
        <taxon>Gobiesocoidei</taxon>
        <taxon>Gobiesocidae</taxon>
        <taxon>Gobiesocinae</taxon>
        <taxon>Gouania</taxon>
    </lineage>
</organism>
<sequence>MAAPLGQDSLPEHWSYGVCEDGRVFFINDQTQTTSWLHPRSGEPVNSGHMIRSDLPRGWEEGFTDEGAAYFIDHNQRTTAFNHPVTGQISPESMDFILHGQPHSDPMMSKSLDEHFSSSKTSSAVTSSTNVDTTATSKGSRSLGKVHSFGKREQSIKRNPNVPVVVRGWLYKQDSSGMRLWKRKWFVLADFCLFYYKDSREESVLGSIPLPSYVISPVGPEDHISRKYAFKANHTGMRSYIYKKSSVIGSQAEHTGMRTYYFSADTQEDMNTWLKAMNQAAVMQNNPNALIRPADTLEKLLQQAVPQTNHVNHNTKTSDLDISRPMIHEVLLEPIQRDAEERFSFHKDSPSDITPDKTIRTSALELDTQTSLPSNLAPPAFPQLDHLSASAPVSRVPSRAPSRAASTLPSGVCTRNGLVSTPSPILEPNGIAAGTYQHVAEPPAVETKQVHRRGAIEQVEQWVKVQKAEHKGPPSRQNTLPRRTPPTNHKFTTMDAYQTLPKTPRQSPPPGRFGEYKYAQDRLSHFRLSPDQGGSGSSTVWQLYEWQQRHRFRHGSPTAPLYTPAPDYPFGPHPHSTVPHSSSGHKSDGPPRCVSVPPSPADIPPPGPPPGTSRTLTPTRRPHTPSVRVTVRPGGDRSMLDVPFTISPRRTKSQLLKAATIERRSMPPSGYITHTVSAPSLHGKTVDDTYMQLKKDLEFLDLKVAGSQTLKDSGKPVKVAESDVDVKLSRLCEQDKILKDLEVKISSLKDDKDKLEHVLDVSHQQMEQYQEQPAHVHKIVYQQRLLQEDLVTIRAQISRLSTEMAQAWDEYNRLETLVEQLRSALQAQMNSSTTLQQDKTEMKRELWRIEDVLAGLSASKANYKITIDSVQNPERILVPSVSDTAVPSHSAELQPPPRSSIMSHTLPPSAVPKWAEDSAPPRPPLPHLYDYEENPPVVPPLPREASVIRHTSVRGLKRQSDERKRDRESGQYVVNGDSKTDIKSYLSEPELPAVSHPSTDHQYFQNSSSRPNTSSQICSFVTMRRGPGSSAAKERPKSALEFLSSPTEGLHPPSSQPRGRMTAEEQLERMKRYQRALVRERKRNLSQGERSCSGGSTQRSHSSSRVPSCSSDPPSSSSVFNWQEERPVAEGQCDDRWDQSKETTRNQSDDRMVKTTIQVREMDIEPLDYDLDISRELSKPRKVPIPERYVESDPEEPLSPEEEEERCRRTERIKNLLAKSSYQNIHPSAPLDFCELDSALQQQERIMSVSHALASEASQKSKQVAARASLKR</sequence>
<feature type="compositionally biased region" description="Basic and acidic residues" evidence="5">
    <location>
        <begin position="1123"/>
        <end position="1153"/>
    </location>
</feature>
<feature type="region of interest" description="Disordered" evidence="5">
    <location>
        <begin position="555"/>
        <end position="642"/>
    </location>
</feature>
<dbReference type="Pfam" id="PF25541">
    <property type="entry name" value="TBCA_PH"/>
    <property type="match status" value="1"/>
</dbReference>
<feature type="coiled-coil region" evidence="4">
    <location>
        <begin position="738"/>
        <end position="772"/>
    </location>
</feature>
<evidence type="ECO:0000259" key="6">
    <source>
        <dbReference type="PROSITE" id="PS50003"/>
    </source>
</evidence>
<evidence type="ECO:0000259" key="7">
    <source>
        <dbReference type="PROSITE" id="PS50020"/>
    </source>
</evidence>
<accession>A0A8C5E2T6</accession>
<dbReference type="SUPFAM" id="SSF51045">
    <property type="entry name" value="WW domain"/>
    <property type="match status" value="2"/>
</dbReference>
<dbReference type="InterPro" id="IPR011993">
    <property type="entry name" value="PH-like_dom_sf"/>
</dbReference>
<dbReference type="CDD" id="cd00201">
    <property type="entry name" value="WW"/>
    <property type="match status" value="2"/>
</dbReference>
<dbReference type="Proteomes" id="UP000694680">
    <property type="component" value="Chromosome 6"/>
</dbReference>
<feature type="compositionally biased region" description="Low complexity" evidence="5">
    <location>
        <begin position="119"/>
        <end position="137"/>
    </location>
</feature>
<keyword evidence="2" id="KW-0963">Cytoplasm</keyword>
<feature type="region of interest" description="Disordered" evidence="5">
    <location>
        <begin position="468"/>
        <end position="493"/>
    </location>
</feature>
<feature type="compositionally biased region" description="Basic and acidic residues" evidence="5">
    <location>
        <begin position="958"/>
        <end position="969"/>
    </location>
</feature>
<feature type="region of interest" description="Disordered" evidence="5">
    <location>
        <begin position="119"/>
        <end position="154"/>
    </location>
</feature>
<dbReference type="PANTHER" id="PTHR12752:SF4">
    <property type="entry name" value="PLECKSTRIN HOMOLOGY DOMAIN-CONTAINING FAMILY A MEMBER 7"/>
    <property type="match status" value="1"/>
</dbReference>
<feature type="compositionally biased region" description="Polar residues" evidence="5">
    <location>
        <begin position="475"/>
        <end position="491"/>
    </location>
</feature>
<dbReference type="FunFam" id="2.30.29.30:FF:000103">
    <property type="entry name" value="Pleckstrin homology domain-containing family A member 4"/>
    <property type="match status" value="1"/>
</dbReference>
<name>A0A8C5E2T6_GOUWI</name>
<reference evidence="8" key="1">
    <citation type="submission" date="2020-06" db="EMBL/GenBank/DDBJ databases">
        <authorList>
            <consortium name="Wellcome Sanger Institute Data Sharing"/>
        </authorList>
    </citation>
    <scope>NUCLEOTIDE SEQUENCE [LARGE SCALE GENOMIC DNA]</scope>
</reference>
<evidence type="ECO:0000256" key="2">
    <source>
        <dbReference type="ARBA" id="ARBA00022490"/>
    </source>
</evidence>
<evidence type="ECO:0000256" key="1">
    <source>
        <dbReference type="ARBA" id="ARBA00004496"/>
    </source>
</evidence>
<keyword evidence="3" id="KW-0597">Phosphoprotein</keyword>
<feature type="region of interest" description="Disordered" evidence="5">
    <location>
        <begin position="1079"/>
        <end position="1156"/>
    </location>
</feature>
<dbReference type="GO" id="GO:0005737">
    <property type="term" value="C:cytoplasm"/>
    <property type="evidence" value="ECO:0007669"/>
    <property type="project" value="UniProtKB-SubCell"/>
</dbReference>
<dbReference type="RefSeq" id="XP_028304385.1">
    <property type="nucleotide sequence ID" value="XM_028448584.1"/>
</dbReference>
<dbReference type="GeneID" id="114464420"/>
<dbReference type="SMART" id="SM00456">
    <property type="entry name" value="WW"/>
    <property type="match status" value="2"/>
</dbReference>
<gene>
    <name evidence="8" type="primary">LOC114464420</name>
</gene>
<comment type="subcellular location">
    <subcellularLocation>
        <location evidence="1">Cytoplasm</location>
    </subcellularLocation>
</comment>
<reference evidence="8" key="3">
    <citation type="submission" date="2025-09" db="UniProtKB">
        <authorList>
            <consortium name="Ensembl"/>
        </authorList>
    </citation>
    <scope>IDENTIFICATION</scope>
</reference>
<dbReference type="InterPro" id="IPR001202">
    <property type="entry name" value="WW_dom"/>
</dbReference>
<protein>
    <submittedName>
        <fullName evidence="8">Pleckstrin homology domain-containing family A member 7-like</fullName>
    </submittedName>
</protein>
<evidence type="ECO:0000256" key="3">
    <source>
        <dbReference type="ARBA" id="ARBA00022553"/>
    </source>
</evidence>
<dbReference type="PROSITE" id="PS01159">
    <property type="entry name" value="WW_DOMAIN_1"/>
    <property type="match status" value="1"/>
</dbReference>
<reference evidence="8" key="2">
    <citation type="submission" date="2025-08" db="UniProtKB">
        <authorList>
            <consortium name="Ensembl"/>
        </authorList>
    </citation>
    <scope>IDENTIFICATION</scope>
</reference>
<dbReference type="SMART" id="SM00233">
    <property type="entry name" value="PH"/>
    <property type="match status" value="1"/>
</dbReference>
<feature type="compositionally biased region" description="Polar residues" evidence="5">
    <location>
        <begin position="996"/>
        <end position="1019"/>
    </location>
</feature>
<evidence type="ECO:0000313" key="8">
    <source>
        <dbReference type="Ensembl" id="ENSGWIP00000014704.1"/>
    </source>
</evidence>
<dbReference type="Gene3D" id="2.20.70.10">
    <property type="match status" value="2"/>
</dbReference>
<dbReference type="GO" id="GO:0016020">
    <property type="term" value="C:membrane"/>
    <property type="evidence" value="ECO:0007669"/>
    <property type="project" value="UniProtKB-ARBA"/>
</dbReference>
<feature type="compositionally biased region" description="Low complexity" evidence="5">
    <location>
        <begin position="1091"/>
        <end position="1119"/>
    </location>
</feature>
<dbReference type="PROSITE" id="PS50020">
    <property type="entry name" value="WW_DOMAIN_2"/>
    <property type="match status" value="2"/>
</dbReference>
<dbReference type="SUPFAM" id="SSF50729">
    <property type="entry name" value="PH domain-like"/>
    <property type="match status" value="1"/>
</dbReference>
<feature type="region of interest" description="Disordered" evidence="5">
    <location>
        <begin position="1253"/>
        <end position="1272"/>
    </location>
</feature>
<keyword evidence="9" id="KW-1185">Reference proteome</keyword>
<dbReference type="PROSITE" id="PS50003">
    <property type="entry name" value="PH_DOMAIN"/>
    <property type="match status" value="1"/>
</dbReference>
<dbReference type="Ensembl" id="ENSGWIT00000016248.1">
    <property type="protein sequence ID" value="ENSGWIP00000014704.1"/>
    <property type="gene ID" value="ENSGWIG00000008275.1"/>
</dbReference>
<feature type="domain" description="PH" evidence="6">
    <location>
        <begin position="163"/>
        <end position="282"/>
    </location>
</feature>
<dbReference type="Pfam" id="PF00169">
    <property type="entry name" value="PH"/>
    <property type="match status" value="1"/>
</dbReference>
<evidence type="ECO:0000256" key="4">
    <source>
        <dbReference type="SAM" id="Coils"/>
    </source>
</evidence>